<organism evidence="1">
    <name type="scientific">marine sediment metagenome</name>
    <dbReference type="NCBI Taxonomy" id="412755"/>
    <lineage>
        <taxon>unclassified sequences</taxon>
        <taxon>metagenomes</taxon>
        <taxon>ecological metagenomes</taxon>
    </lineage>
</organism>
<proteinExistence type="predicted"/>
<dbReference type="AlphaFoldDB" id="A0A0F9LLW9"/>
<gene>
    <name evidence="1" type="ORF">LCGC14_1181920</name>
</gene>
<sequence length="269" mass="33127">MSIHKPDSKPTLTFLEVQIICEEWVNKLQLEGLPIFFDYIEQPYNKKTFQKGIVLWDEEEKAWHIELYELIDKRAIIHELGHIYFAKILNDWYFVASCKVSKQRFRKMNYEITRYFNRLLDCFVDYHLTKFEGFYDAFVTYISSDLKEYPDPQRYDSRKFLFYYLKAYIDCYHILKSTDQNKFLPEIESHLIKIRNLVITKVRREKNKLSFKRFQNLDQKLDLFNEIKDSLESKVIVKFMFDTLNLFRFWSFEELRYNFNLYFNLYSKR</sequence>
<protein>
    <submittedName>
        <fullName evidence="1">Uncharacterized protein</fullName>
    </submittedName>
</protein>
<comment type="caution">
    <text evidence="1">The sequence shown here is derived from an EMBL/GenBank/DDBJ whole genome shotgun (WGS) entry which is preliminary data.</text>
</comment>
<reference evidence="1" key="1">
    <citation type="journal article" date="2015" name="Nature">
        <title>Complex archaea that bridge the gap between prokaryotes and eukaryotes.</title>
        <authorList>
            <person name="Spang A."/>
            <person name="Saw J.H."/>
            <person name="Jorgensen S.L."/>
            <person name="Zaremba-Niedzwiedzka K."/>
            <person name="Martijn J."/>
            <person name="Lind A.E."/>
            <person name="van Eijk R."/>
            <person name="Schleper C."/>
            <person name="Guy L."/>
            <person name="Ettema T.J."/>
        </authorList>
    </citation>
    <scope>NUCLEOTIDE SEQUENCE</scope>
</reference>
<evidence type="ECO:0000313" key="1">
    <source>
        <dbReference type="EMBL" id="KKM96064.1"/>
    </source>
</evidence>
<name>A0A0F9LLW9_9ZZZZ</name>
<dbReference type="EMBL" id="LAZR01005928">
    <property type="protein sequence ID" value="KKM96064.1"/>
    <property type="molecule type" value="Genomic_DNA"/>
</dbReference>
<accession>A0A0F9LLW9</accession>